<dbReference type="Proteomes" id="UP001050691">
    <property type="component" value="Unassembled WGS sequence"/>
</dbReference>
<gene>
    <name evidence="2" type="ORF">Clacol_005208</name>
</gene>
<comment type="caution">
    <text evidence="2">The sequence shown here is derived from an EMBL/GenBank/DDBJ whole genome shotgun (WGS) entry which is preliminary data.</text>
</comment>
<evidence type="ECO:0000313" key="3">
    <source>
        <dbReference type="Proteomes" id="UP001050691"/>
    </source>
</evidence>
<accession>A0AAV5A8N5</accession>
<dbReference type="Gene3D" id="3.40.50.2000">
    <property type="entry name" value="Glycogen Phosphorylase B"/>
    <property type="match status" value="2"/>
</dbReference>
<dbReference type="InterPro" id="IPR002213">
    <property type="entry name" value="UDP_glucos_trans"/>
</dbReference>
<dbReference type="SUPFAM" id="SSF53756">
    <property type="entry name" value="UDP-Glycosyltransferase/glycogen phosphorylase"/>
    <property type="match status" value="1"/>
</dbReference>
<dbReference type="PANTHER" id="PTHR48045">
    <property type="entry name" value="UDP-GLYCOSYLTRANSFERASE 72B1"/>
    <property type="match status" value="1"/>
</dbReference>
<evidence type="ECO:0000313" key="2">
    <source>
        <dbReference type="EMBL" id="GJJ10979.1"/>
    </source>
</evidence>
<evidence type="ECO:0000256" key="1">
    <source>
        <dbReference type="ARBA" id="ARBA00022679"/>
    </source>
</evidence>
<protein>
    <recommendedName>
        <fullName evidence="4">Glycosyltransferase</fullName>
    </recommendedName>
</protein>
<sequence>MAFKYHIVFVCAPSWSHCRHSVPISFKIVKERPDVLVTYPVVGKFKERMDREIERYCTGKNRPLKDNISNITLRVVQISEFDGDEVQYWVLTRNLLTEFLQKLCVCEPVTCSTGQAYPAVPKPNLCLVDFALSPLGLDLINDGKVDTPIWCWNAASIFLILYIAGPGYLADEAKDLAQKENKSIREAIIELAASTSDKIINIPGLPPAYVHELRSEHNIAARELWRASVIPVADFIHQSDGLLMANTPILEGGGVNFTKEWLGSKKCYALGPSMLPGDIEFYREEYAGGQDVITFLNKVYDSHGEHSLLYLFAMPHGNTYENALPLELSSKLKSSELSLVAKWTPQQTILNHPVTGIFFTQAGQGSITESLFSGVPMIIWPLQVDQPYNALNLTLNLKVAYQLLEVRIGDGLKPLYRGYEPKGTKEAIDTEFRQVLKDAFGVDGDTKRRVALEISKKLKETWEESGGAMIELRRMLREIFC</sequence>
<keyword evidence="1" id="KW-0808">Transferase</keyword>
<dbReference type="PANTHER" id="PTHR48045:SF31">
    <property type="entry name" value="UDP-GLYCOSYLTRANSFERASE 76B1-LIKE"/>
    <property type="match status" value="1"/>
</dbReference>
<dbReference type="Pfam" id="PF00201">
    <property type="entry name" value="UDPGT"/>
    <property type="match status" value="1"/>
</dbReference>
<evidence type="ECO:0008006" key="4">
    <source>
        <dbReference type="Google" id="ProtNLM"/>
    </source>
</evidence>
<dbReference type="AlphaFoldDB" id="A0AAV5A8N5"/>
<dbReference type="GO" id="GO:0008194">
    <property type="term" value="F:UDP-glycosyltransferase activity"/>
    <property type="evidence" value="ECO:0007669"/>
    <property type="project" value="InterPro"/>
</dbReference>
<dbReference type="EMBL" id="BPWL01000006">
    <property type="protein sequence ID" value="GJJ10979.1"/>
    <property type="molecule type" value="Genomic_DNA"/>
</dbReference>
<reference evidence="2" key="1">
    <citation type="submission" date="2021-10" db="EMBL/GenBank/DDBJ databases">
        <title>De novo Genome Assembly of Clathrus columnatus (Basidiomycota, Fungi) Using Illumina and Nanopore Sequence Data.</title>
        <authorList>
            <person name="Ogiso-Tanaka E."/>
            <person name="Itagaki H."/>
            <person name="Hosoya T."/>
            <person name="Hosaka K."/>
        </authorList>
    </citation>
    <scope>NUCLEOTIDE SEQUENCE</scope>
    <source>
        <strain evidence="2">MO-923</strain>
    </source>
</reference>
<organism evidence="2 3">
    <name type="scientific">Clathrus columnatus</name>
    <dbReference type="NCBI Taxonomy" id="1419009"/>
    <lineage>
        <taxon>Eukaryota</taxon>
        <taxon>Fungi</taxon>
        <taxon>Dikarya</taxon>
        <taxon>Basidiomycota</taxon>
        <taxon>Agaricomycotina</taxon>
        <taxon>Agaricomycetes</taxon>
        <taxon>Phallomycetidae</taxon>
        <taxon>Phallales</taxon>
        <taxon>Clathraceae</taxon>
        <taxon>Clathrus</taxon>
    </lineage>
</organism>
<keyword evidence="3" id="KW-1185">Reference proteome</keyword>
<name>A0AAV5A8N5_9AGAM</name>
<proteinExistence type="predicted"/>